<evidence type="ECO:0000256" key="1">
    <source>
        <dbReference type="SAM" id="Phobius"/>
    </source>
</evidence>
<sequence>MHCDRPLNLPPLPSITVSLRCTFASITCGLKTSCCHGNGHSQSSFKTVIIAMYVYRCRLFMIKNTMILIFFLIRW</sequence>
<keyword evidence="1" id="KW-1133">Transmembrane helix</keyword>
<feature type="transmembrane region" description="Helical" evidence="1">
    <location>
        <begin position="53"/>
        <end position="73"/>
    </location>
</feature>
<protein>
    <submittedName>
        <fullName evidence="2">Uncharacterized protein</fullName>
    </submittedName>
</protein>
<keyword evidence="1" id="KW-0812">Transmembrane</keyword>
<keyword evidence="1" id="KW-0472">Membrane</keyword>
<evidence type="ECO:0000313" key="2">
    <source>
        <dbReference type="EMBL" id="JAH20618.1"/>
    </source>
</evidence>
<proteinExistence type="predicted"/>
<reference evidence="2" key="1">
    <citation type="submission" date="2014-11" db="EMBL/GenBank/DDBJ databases">
        <authorList>
            <person name="Amaro Gonzalez C."/>
        </authorList>
    </citation>
    <scope>NUCLEOTIDE SEQUENCE</scope>
</reference>
<name>A0A0E9QWX3_ANGAN</name>
<organism evidence="2">
    <name type="scientific">Anguilla anguilla</name>
    <name type="common">European freshwater eel</name>
    <name type="synonym">Muraena anguilla</name>
    <dbReference type="NCBI Taxonomy" id="7936"/>
    <lineage>
        <taxon>Eukaryota</taxon>
        <taxon>Metazoa</taxon>
        <taxon>Chordata</taxon>
        <taxon>Craniata</taxon>
        <taxon>Vertebrata</taxon>
        <taxon>Euteleostomi</taxon>
        <taxon>Actinopterygii</taxon>
        <taxon>Neopterygii</taxon>
        <taxon>Teleostei</taxon>
        <taxon>Anguilliformes</taxon>
        <taxon>Anguillidae</taxon>
        <taxon>Anguilla</taxon>
    </lineage>
</organism>
<dbReference type="EMBL" id="GBXM01103830">
    <property type="protein sequence ID" value="JAH04747.1"/>
    <property type="molecule type" value="Transcribed_RNA"/>
</dbReference>
<dbReference type="AlphaFoldDB" id="A0A0E9QWX3"/>
<accession>A0A0E9QWX3</accession>
<dbReference type="EMBL" id="GBXM01087959">
    <property type="protein sequence ID" value="JAH20618.1"/>
    <property type="molecule type" value="Transcribed_RNA"/>
</dbReference>
<reference evidence="2" key="2">
    <citation type="journal article" date="2015" name="Fish Shellfish Immunol.">
        <title>Early steps in the European eel (Anguilla anguilla)-Vibrio vulnificus interaction in the gills: Role of the RtxA13 toxin.</title>
        <authorList>
            <person name="Callol A."/>
            <person name="Pajuelo D."/>
            <person name="Ebbesson L."/>
            <person name="Teles M."/>
            <person name="MacKenzie S."/>
            <person name="Amaro C."/>
        </authorList>
    </citation>
    <scope>NUCLEOTIDE SEQUENCE</scope>
</reference>